<dbReference type="Proteomes" id="UP000004699">
    <property type="component" value="Unassembled WGS sequence"/>
</dbReference>
<dbReference type="SMR" id="B8KUX6"/>
<dbReference type="GO" id="GO:0033961">
    <property type="term" value="F:cis-stilbene-oxide hydrolase activity"/>
    <property type="evidence" value="ECO:0007669"/>
    <property type="project" value="UniProtKB-EC"/>
</dbReference>
<dbReference type="AlphaFoldDB" id="B8KUX6"/>
<comment type="similarity">
    <text evidence="1">Belongs to the peptidase S33 family.</text>
</comment>
<dbReference type="SUPFAM" id="SSF53474">
    <property type="entry name" value="alpha/beta-Hydrolases"/>
    <property type="match status" value="1"/>
</dbReference>
<proteinExistence type="inferred from homology"/>
<dbReference type="PRINTS" id="PR00412">
    <property type="entry name" value="EPOXHYDRLASE"/>
</dbReference>
<organism evidence="6 7">
    <name type="scientific">Luminiphilus syltensis NOR5-1B</name>
    <dbReference type="NCBI Taxonomy" id="565045"/>
    <lineage>
        <taxon>Bacteria</taxon>
        <taxon>Pseudomonadati</taxon>
        <taxon>Pseudomonadota</taxon>
        <taxon>Gammaproteobacteria</taxon>
        <taxon>Cellvibrionales</taxon>
        <taxon>Halieaceae</taxon>
        <taxon>Luminiphilus</taxon>
    </lineage>
</organism>
<dbReference type="Gene3D" id="3.40.50.1820">
    <property type="entry name" value="alpha/beta hydrolase"/>
    <property type="match status" value="1"/>
</dbReference>
<protein>
    <submittedName>
        <fullName evidence="6">Epoxide hydrolase</fullName>
        <ecNumber evidence="6">3.3.2.9</ecNumber>
    </submittedName>
</protein>
<dbReference type="EC" id="3.3.2.9" evidence="6"/>
<evidence type="ECO:0000256" key="1">
    <source>
        <dbReference type="ARBA" id="ARBA00010088"/>
    </source>
</evidence>
<evidence type="ECO:0000256" key="2">
    <source>
        <dbReference type="ARBA" id="ARBA00022797"/>
    </source>
</evidence>
<dbReference type="STRING" id="565045.NOR51B_42"/>
<feature type="active site" description="Nucleophile" evidence="4">
    <location>
        <position position="174"/>
    </location>
</feature>
<reference evidence="7" key="1">
    <citation type="journal article" date="2013" name="BMC Microbiol.">
        <title>Taxonomy and evolution of bacteriochlorophyll a-containing members of the OM60/NOR5 clade of marine gammaproteobacteria: description of Luminiphilus syltensis gen. nov., sp. nov., reclassification of Haliea rubra as Pseudohaliea rubra gen. nov., comb. nov., and emendation of Chromatocurvus halotolerans.</title>
        <authorList>
            <person name="Spring S."/>
            <person name="Riedel T."/>
            <person name="Sproer C."/>
            <person name="Yan S."/>
            <person name="Harder J."/>
            <person name="Fuchs B.M."/>
        </authorList>
    </citation>
    <scope>NUCLEOTIDE SEQUENCE [LARGE SCALE GENOMIC DNA]</scope>
    <source>
        <strain evidence="7">NOR51-B</strain>
    </source>
</reference>
<feature type="domain" description="Epoxide hydrolase N-terminal" evidence="5">
    <location>
        <begin position="4"/>
        <end position="109"/>
    </location>
</feature>
<sequence length="381" mass="42806">MSAITPFTIAIDEADLDDLKQRLGRTRYPEREAVDDWSQGIPLATVQSFAEYWRTGYDWRRCEQEANEWPQFMTNIEGLDIHFFHIRSEVGGATPLLMTHGWPGSVLEFLPVIESLVNPVAREMAFDLVIPALPGYGFSGKPARHGMGIPQIARLWDELMKRLGYHHYLAHGGDWGGLVTQAMGVQQPRGLQAIHTTLPIVAPGDAESPTEAELKQLASYEFYDRWDSGYSKQQSTRPQTVGYGLADSPVGQLAWILEKYGQWTDCAEGAQRVPDNAVSRDRLLDVVTLYWLTNSAASSARLYWESFTDFDTTPIELPVGISQFPHEVVRPLRRWLDSRFSDIVYFNDEIANGGHFPALEVPEALVSELHGWRGALAESGI</sequence>
<evidence type="ECO:0000256" key="4">
    <source>
        <dbReference type="PIRSR" id="PIRSR001112-1"/>
    </source>
</evidence>
<evidence type="ECO:0000313" key="7">
    <source>
        <dbReference type="Proteomes" id="UP000004699"/>
    </source>
</evidence>
<feature type="active site" description="Proton donor" evidence="4">
    <location>
        <position position="303"/>
    </location>
</feature>
<dbReference type="Pfam" id="PF06441">
    <property type="entry name" value="EHN"/>
    <property type="match status" value="1"/>
</dbReference>
<dbReference type="InterPro" id="IPR010497">
    <property type="entry name" value="Epoxide_hydro_N"/>
</dbReference>
<dbReference type="InterPro" id="IPR016292">
    <property type="entry name" value="Epoxide_hydrolase"/>
</dbReference>
<feature type="active site" description="Proton acceptor" evidence="4">
    <location>
        <position position="355"/>
    </location>
</feature>
<evidence type="ECO:0000256" key="3">
    <source>
        <dbReference type="ARBA" id="ARBA00022801"/>
    </source>
</evidence>
<keyword evidence="3 6" id="KW-0378">Hydrolase</keyword>
<dbReference type="RefSeq" id="WP_009018853.1">
    <property type="nucleotide sequence ID" value="NZ_DS999411.1"/>
</dbReference>
<dbReference type="OrthoDB" id="9780765at2"/>
<dbReference type="PIRSF" id="PIRSF001112">
    <property type="entry name" value="Epoxide_hydrolase"/>
    <property type="match status" value="1"/>
</dbReference>
<dbReference type="InterPro" id="IPR000639">
    <property type="entry name" value="Epox_hydrolase-like"/>
</dbReference>
<keyword evidence="7" id="KW-1185">Reference proteome</keyword>
<dbReference type="GO" id="GO:0097176">
    <property type="term" value="P:epoxide metabolic process"/>
    <property type="evidence" value="ECO:0007669"/>
    <property type="project" value="TreeGrafter"/>
</dbReference>
<dbReference type="PANTHER" id="PTHR21661">
    <property type="entry name" value="EPOXIDE HYDROLASE 1-RELATED"/>
    <property type="match status" value="1"/>
</dbReference>
<dbReference type="PANTHER" id="PTHR21661:SF35">
    <property type="entry name" value="EPOXIDE HYDROLASE"/>
    <property type="match status" value="1"/>
</dbReference>
<dbReference type="HOGENOM" id="CLU_019414_0_1_6"/>
<dbReference type="eggNOG" id="COG2267">
    <property type="taxonomic scope" value="Bacteria"/>
</dbReference>
<evidence type="ECO:0000313" key="6">
    <source>
        <dbReference type="EMBL" id="EED34105.1"/>
    </source>
</evidence>
<dbReference type="InterPro" id="IPR029058">
    <property type="entry name" value="AB_hydrolase_fold"/>
</dbReference>
<evidence type="ECO:0000259" key="5">
    <source>
        <dbReference type="Pfam" id="PF06441"/>
    </source>
</evidence>
<name>B8KUX6_9GAMM</name>
<dbReference type="EMBL" id="DS999411">
    <property type="protein sequence ID" value="EED34105.1"/>
    <property type="molecule type" value="Genomic_DNA"/>
</dbReference>
<keyword evidence="2" id="KW-0058">Aromatic hydrocarbons catabolism</keyword>
<gene>
    <name evidence="6" type="ORF">NOR51B_42</name>
</gene>
<accession>B8KUX6</accession>